<reference evidence="1" key="1">
    <citation type="journal article" date="2023" name="Plant J.">
        <title>Genome sequences and population genomics provide insights into the demographic history, inbreeding, and mutation load of two 'living fossil' tree species of Dipteronia.</title>
        <authorList>
            <person name="Feng Y."/>
            <person name="Comes H.P."/>
            <person name="Chen J."/>
            <person name="Zhu S."/>
            <person name="Lu R."/>
            <person name="Zhang X."/>
            <person name="Li P."/>
            <person name="Qiu J."/>
            <person name="Olsen K.M."/>
            <person name="Qiu Y."/>
        </authorList>
    </citation>
    <scope>NUCLEOTIDE SEQUENCE</scope>
    <source>
        <strain evidence="1">NBL</strain>
    </source>
</reference>
<dbReference type="AlphaFoldDB" id="A0AAE0AHD3"/>
<keyword evidence="2" id="KW-1185">Reference proteome</keyword>
<gene>
    <name evidence="1" type="ORF">Dsin_017978</name>
</gene>
<dbReference type="PANTHER" id="PTHR31973:SF199">
    <property type="entry name" value="SWIM-TYPE DOMAIN-CONTAINING PROTEIN"/>
    <property type="match status" value="1"/>
</dbReference>
<organism evidence="1 2">
    <name type="scientific">Dipteronia sinensis</name>
    <dbReference type="NCBI Taxonomy" id="43782"/>
    <lineage>
        <taxon>Eukaryota</taxon>
        <taxon>Viridiplantae</taxon>
        <taxon>Streptophyta</taxon>
        <taxon>Embryophyta</taxon>
        <taxon>Tracheophyta</taxon>
        <taxon>Spermatophyta</taxon>
        <taxon>Magnoliopsida</taxon>
        <taxon>eudicotyledons</taxon>
        <taxon>Gunneridae</taxon>
        <taxon>Pentapetalae</taxon>
        <taxon>rosids</taxon>
        <taxon>malvids</taxon>
        <taxon>Sapindales</taxon>
        <taxon>Sapindaceae</taxon>
        <taxon>Hippocastanoideae</taxon>
        <taxon>Acereae</taxon>
        <taxon>Dipteronia</taxon>
    </lineage>
</organism>
<evidence type="ECO:0000313" key="1">
    <source>
        <dbReference type="EMBL" id="KAK3213272.1"/>
    </source>
</evidence>
<dbReference type="EMBL" id="JANJYJ010000005">
    <property type="protein sequence ID" value="KAK3213272.1"/>
    <property type="molecule type" value="Genomic_DNA"/>
</dbReference>
<protein>
    <submittedName>
        <fullName evidence="1">Uncharacterized protein</fullName>
    </submittedName>
</protein>
<sequence length="256" mass="29670">MDEDGWFERWSQRTGTLDIRALRGQLTKDFVIQPSRSQVYKAKLKACEIIEGSLSTQYEKLWDYAEELKKTNHGSTIVIDTKLGHDDKNKFKRIYISFNACKQARSTKVDDFQTCMAEIKKLNEKTLKWLNEISPSQWSKSFFLVYLKCDMTLNNLCEIVNGDNEVLEARSSPIYSLLEMLRIKIMNRKASRRAEIKRWYKNIGPKISEILDLEAKKSGYFVAHWEGRGHYHVSINQTPIAMVNLKGKNCTAESGI</sequence>
<dbReference type="PANTHER" id="PTHR31973">
    <property type="entry name" value="POLYPROTEIN, PUTATIVE-RELATED"/>
    <property type="match status" value="1"/>
</dbReference>
<name>A0AAE0AHD3_9ROSI</name>
<dbReference type="Proteomes" id="UP001281410">
    <property type="component" value="Unassembled WGS sequence"/>
</dbReference>
<comment type="caution">
    <text evidence="1">The sequence shown here is derived from an EMBL/GenBank/DDBJ whole genome shotgun (WGS) entry which is preliminary data.</text>
</comment>
<accession>A0AAE0AHD3</accession>
<proteinExistence type="predicted"/>
<evidence type="ECO:0000313" key="2">
    <source>
        <dbReference type="Proteomes" id="UP001281410"/>
    </source>
</evidence>